<dbReference type="PANTHER" id="PTHR11895:SF176">
    <property type="entry name" value="AMIDASE AMID-RELATED"/>
    <property type="match status" value="1"/>
</dbReference>
<gene>
    <name evidence="3" type="ORF">ACFFPI_05725</name>
</gene>
<dbReference type="InterPro" id="IPR036928">
    <property type="entry name" value="AS_sf"/>
</dbReference>
<dbReference type="SUPFAM" id="SSF75304">
    <property type="entry name" value="Amidase signature (AS) enzymes"/>
    <property type="match status" value="1"/>
</dbReference>
<dbReference type="Proteomes" id="UP001589536">
    <property type="component" value="Unassembled WGS sequence"/>
</dbReference>
<dbReference type="PANTHER" id="PTHR11895">
    <property type="entry name" value="TRANSAMIDASE"/>
    <property type="match status" value="1"/>
</dbReference>
<sequence>MNVFGPWPLLGLIDQLQSGQVSATDAVGKSLDRIHEVEDVVSAWVMVDADGALRDAAALDRIPPSERKPLHGVPIGVKDIIDVAGLPTRCGSILRQHHVAASDASLVRKLRTLGAIVMGKTVTTEFAYFSPGPTSNPNDARHTPGGSSSGSAAAVAAGMVPLALGSQTAASVARPAAYCGVAAHVTAPGDYPHAGITGLSSTLDAVGFFTAGIEDLRVVDRVGRGPAPVQAAPLQVRMWQPGSSFEVADDMASTLESAGEMLERSGLEVRGLNFDVQAEELVDAHMTVMAYESVRLRSEEAQHSESLSEPLRLLFRRGRTIEERAYISALKSIRELKSWLRSELQGALVLAPAAQSHAPVGLESTGNPLLSRPWQALGLPTVVVPGARGQSGMPLGHQFVGFPGQEGSLFAAGTRLESLWGI</sequence>
<name>A0ABV5UR29_9MICC</name>
<evidence type="ECO:0000313" key="4">
    <source>
        <dbReference type="Proteomes" id="UP001589536"/>
    </source>
</evidence>
<evidence type="ECO:0000259" key="2">
    <source>
        <dbReference type="Pfam" id="PF01425"/>
    </source>
</evidence>
<dbReference type="InterPro" id="IPR000120">
    <property type="entry name" value="Amidase"/>
</dbReference>
<reference evidence="3 4" key="1">
    <citation type="submission" date="2024-09" db="EMBL/GenBank/DDBJ databases">
        <authorList>
            <person name="Sun Q."/>
            <person name="Mori K."/>
        </authorList>
    </citation>
    <scope>NUCLEOTIDE SEQUENCE [LARGE SCALE GENOMIC DNA]</scope>
    <source>
        <strain evidence="3 4">JCM 13519</strain>
    </source>
</reference>
<protein>
    <submittedName>
        <fullName evidence="3">Amidase</fullName>
    </submittedName>
</protein>
<dbReference type="InterPro" id="IPR023631">
    <property type="entry name" value="Amidase_dom"/>
</dbReference>
<proteinExistence type="predicted"/>
<dbReference type="RefSeq" id="WP_345052949.1">
    <property type="nucleotide sequence ID" value="NZ_BAABED010000001.1"/>
</dbReference>
<accession>A0ABV5UR29</accession>
<dbReference type="EMBL" id="JBHMBH010000012">
    <property type="protein sequence ID" value="MFB9713652.1"/>
    <property type="molecule type" value="Genomic_DNA"/>
</dbReference>
<keyword evidence="4" id="KW-1185">Reference proteome</keyword>
<evidence type="ECO:0000313" key="3">
    <source>
        <dbReference type="EMBL" id="MFB9713652.1"/>
    </source>
</evidence>
<organism evidence="3 4">
    <name type="scientific">Arthrobacter methylotrophus</name>
    <dbReference type="NCBI Taxonomy" id="121291"/>
    <lineage>
        <taxon>Bacteria</taxon>
        <taxon>Bacillati</taxon>
        <taxon>Actinomycetota</taxon>
        <taxon>Actinomycetes</taxon>
        <taxon>Micrococcales</taxon>
        <taxon>Micrococcaceae</taxon>
        <taxon>Arthrobacter</taxon>
    </lineage>
</organism>
<feature type="domain" description="Amidase" evidence="2">
    <location>
        <begin position="26"/>
        <end position="409"/>
    </location>
</feature>
<feature type="region of interest" description="Disordered" evidence="1">
    <location>
        <begin position="130"/>
        <end position="151"/>
    </location>
</feature>
<comment type="caution">
    <text evidence="3">The sequence shown here is derived from an EMBL/GenBank/DDBJ whole genome shotgun (WGS) entry which is preliminary data.</text>
</comment>
<evidence type="ECO:0000256" key="1">
    <source>
        <dbReference type="SAM" id="MobiDB-lite"/>
    </source>
</evidence>
<dbReference type="Gene3D" id="3.90.1300.10">
    <property type="entry name" value="Amidase signature (AS) domain"/>
    <property type="match status" value="1"/>
</dbReference>
<dbReference type="Pfam" id="PF01425">
    <property type="entry name" value="Amidase"/>
    <property type="match status" value="1"/>
</dbReference>